<dbReference type="InterPro" id="IPR001789">
    <property type="entry name" value="Sig_transdc_resp-reg_receiver"/>
</dbReference>
<dbReference type="SMART" id="SM00850">
    <property type="entry name" value="LytTR"/>
    <property type="match status" value="1"/>
</dbReference>
<dbReference type="InterPro" id="IPR046947">
    <property type="entry name" value="LytR-like"/>
</dbReference>
<keyword evidence="4" id="KW-0238">DNA-binding</keyword>
<dbReference type="Proteomes" id="UP000263900">
    <property type="component" value="Chromosome"/>
</dbReference>
<proteinExistence type="predicted"/>
<gene>
    <name evidence="4" type="ORF">D3H65_21795</name>
</gene>
<dbReference type="Gene3D" id="2.40.50.1020">
    <property type="entry name" value="LytTr DNA-binding domain"/>
    <property type="match status" value="1"/>
</dbReference>
<dbReference type="InterPro" id="IPR007492">
    <property type="entry name" value="LytTR_DNA-bd_dom"/>
</dbReference>
<evidence type="ECO:0000313" key="4">
    <source>
        <dbReference type="EMBL" id="AXY76468.1"/>
    </source>
</evidence>
<dbReference type="SMART" id="SM00448">
    <property type="entry name" value="REC"/>
    <property type="match status" value="1"/>
</dbReference>
<dbReference type="PANTHER" id="PTHR37299:SF1">
    <property type="entry name" value="STAGE 0 SPORULATION PROTEIN A HOMOLOG"/>
    <property type="match status" value="1"/>
</dbReference>
<reference evidence="4 5" key="1">
    <citation type="submission" date="2018-09" db="EMBL/GenBank/DDBJ databases">
        <title>Genome sequencing of strain 6GH32-13.</title>
        <authorList>
            <person name="Weon H.-Y."/>
            <person name="Heo J."/>
            <person name="Kwon S.-W."/>
        </authorList>
    </citation>
    <scope>NUCLEOTIDE SEQUENCE [LARGE SCALE GENOMIC DNA]</scope>
    <source>
        <strain evidence="4 5">5GH32-13</strain>
    </source>
</reference>
<dbReference type="Pfam" id="PF04397">
    <property type="entry name" value="LytTR"/>
    <property type="match status" value="1"/>
</dbReference>
<dbReference type="EMBL" id="CP032157">
    <property type="protein sequence ID" value="AXY76468.1"/>
    <property type="molecule type" value="Genomic_DNA"/>
</dbReference>
<dbReference type="Pfam" id="PF00072">
    <property type="entry name" value="Response_reg"/>
    <property type="match status" value="1"/>
</dbReference>
<evidence type="ECO:0000256" key="1">
    <source>
        <dbReference type="PROSITE-ProRule" id="PRU00169"/>
    </source>
</evidence>
<keyword evidence="1" id="KW-0597">Phosphoprotein</keyword>
<dbReference type="PROSITE" id="PS50110">
    <property type="entry name" value="RESPONSE_REGULATORY"/>
    <property type="match status" value="1"/>
</dbReference>
<evidence type="ECO:0000259" key="2">
    <source>
        <dbReference type="PROSITE" id="PS50110"/>
    </source>
</evidence>
<feature type="modified residue" description="4-aspartylphosphate" evidence="1">
    <location>
        <position position="57"/>
    </location>
</feature>
<accession>A0A3B7MQP9</accession>
<dbReference type="AlphaFoldDB" id="A0A3B7MQP9"/>
<dbReference type="Gene3D" id="3.40.50.2300">
    <property type="match status" value="1"/>
</dbReference>
<feature type="domain" description="Response regulatory" evidence="2">
    <location>
        <begin position="6"/>
        <end position="117"/>
    </location>
</feature>
<dbReference type="GO" id="GO:0000156">
    <property type="term" value="F:phosphorelay response regulator activity"/>
    <property type="evidence" value="ECO:0007669"/>
    <property type="project" value="InterPro"/>
</dbReference>
<sequence>MSTLYRCLVVEDEPLAQNVLKKYIAEHPLLELAGVCGDAPEAQQWLARHQAAIVFLDINLPRLSGISFLKSLSRPPLVIFTTAYPEFAVEGFELDAVDYLVKPFSFERFLKGVNKALEKLERPGPGEGPVPASSIFIKADKKVYKVNLADILYIEALDDYVKVVTTQGHYLVHDTLKSLLEELPAGQFWRVHKSYIIAGTKIVFIEGNYVRIGDRDIPIGASYREEVFARLKL</sequence>
<dbReference type="GO" id="GO:0003677">
    <property type="term" value="F:DNA binding"/>
    <property type="evidence" value="ECO:0007669"/>
    <property type="project" value="UniProtKB-KW"/>
</dbReference>
<organism evidence="4 5">
    <name type="scientific">Paraflavitalea soli</name>
    <dbReference type="NCBI Taxonomy" id="2315862"/>
    <lineage>
        <taxon>Bacteria</taxon>
        <taxon>Pseudomonadati</taxon>
        <taxon>Bacteroidota</taxon>
        <taxon>Chitinophagia</taxon>
        <taxon>Chitinophagales</taxon>
        <taxon>Chitinophagaceae</taxon>
        <taxon>Paraflavitalea</taxon>
    </lineage>
</organism>
<dbReference type="KEGG" id="pseg:D3H65_21795"/>
<dbReference type="SUPFAM" id="SSF52172">
    <property type="entry name" value="CheY-like"/>
    <property type="match status" value="1"/>
</dbReference>
<protein>
    <submittedName>
        <fullName evidence="4">DNA-binding response regulator</fullName>
    </submittedName>
</protein>
<dbReference type="OrthoDB" id="9787344at2"/>
<dbReference type="PANTHER" id="PTHR37299">
    <property type="entry name" value="TRANSCRIPTIONAL REGULATOR-RELATED"/>
    <property type="match status" value="1"/>
</dbReference>
<evidence type="ECO:0000259" key="3">
    <source>
        <dbReference type="PROSITE" id="PS50930"/>
    </source>
</evidence>
<name>A0A3B7MQP9_9BACT</name>
<feature type="domain" description="HTH LytTR-type" evidence="3">
    <location>
        <begin position="135"/>
        <end position="233"/>
    </location>
</feature>
<dbReference type="InterPro" id="IPR011006">
    <property type="entry name" value="CheY-like_superfamily"/>
</dbReference>
<dbReference type="RefSeq" id="WP_119052345.1">
    <property type="nucleotide sequence ID" value="NZ_CP032157.1"/>
</dbReference>
<evidence type="ECO:0000313" key="5">
    <source>
        <dbReference type="Proteomes" id="UP000263900"/>
    </source>
</evidence>
<keyword evidence="5" id="KW-1185">Reference proteome</keyword>
<dbReference type="PROSITE" id="PS50930">
    <property type="entry name" value="HTH_LYTTR"/>
    <property type="match status" value="1"/>
</dbReference>